<dbReference type="InterPro" id="IPR029069">
    <property type="entry name" value="HotDog_dom_sf"/>
</dbReference>
<evidence type="ECO:0000313" key="7">
    <source>
        <dbReference type="EMBL" id="MFC5382695.1"/>
    </source>
</evidence>
<dbReference type="Gene3D" id="3.40.605.10">
    <property type="entry name" value="Aldehyde Dehydrogenase, Chain A, domain 1"/>
    <property type="match status" value="1"/>
</dbReference>
<dbReference type="InterPro" id="IPR011966">
    <property type="entry name" value="PaaN-DH"/>
</dbReference>
<dbReference type="InterPro" id="IPR002539">
    <property type="entry name" value="MaoC-like_dom"/>
</dbReference>
<gene>
    <name evidence="7" type="primary">paaZ</name>
    <name evidence="7" type="ORF">ACFPJ6_18165</name>
</gene>
<dbReference type="Gene3D" id="3.10.129.10">
    <property type="entry name" value="Hotdog Thioesterase"/>
    <property type="match status" value="1"/>
</dbReference>
<feature type="compositionally biased region" description="Gly residues" evidence="4">
    <location>
        <begin position="475"/>
        <end position="487"/>
    </location>
</feature>
<sequence>MALLESYVAGAWRTPDDEGAPLLDAATGAEVARISTRPVAAADAVRHAREVGGPALRAMTFHERAMLVKELALALKEHLDELYELSYATGATARDTAVDVDGGIVTMLGMSSVARRTLPNDVVAVDGPVERVSRGGTFLAQHVWTPLRGVAVQVNAYNFPVWGALEKLAPALVAGVPSIVKPAEQTSYVTERTVRLALATGILPEGALQLLVGAPDGLLDALDAQDLLGFTGSAETAAVLRAHPAVVQRGVRFTAEADSLNAAVLGPDATPGTPEFDLFVTEVAREMTVKAGQKCTAVRRAFVPSSLLADVEGALAARLATATVGDPRDPATRVGALVDLEQRDAVRAATRRIAADASVVSGSLDDVAVAGLERGAFMAPVLLRAHDARSSAAHEVEPFGPVASLMAYDRTDEVVDLLALGRGSLVASVVSHDERFVRDVVLGAAAHHGRVLVLDRDDAAESTGHGSPLPHLVHGGPGRAGGGEELGGVRGVFHHMQRTAVQGSPDMLTAVTGQWVAGSRRRTDGPHPFRKSMAELAVGDAFVSDWHDVTAEDIDSFAVMTGDTFYAHTDPDAAAANPIFGGIVAHGYWVLSRAAGLFVDPAPGPVLANTGLENLRFTEPVRVGDRIRVALTCKALNPREHTDYGEVRWDAQVTNDRDELCATYTLLTMVTKQPR</sequence>
<dbReference type="NCBIfam" id="TIGR02278">
    <property type="entry name" value="PaaN-DH"/>
    <property type="match status" value="1"/>
</dbReference>
<evidence type="ECO:0000256" key="3">
    <source>
        <dbReference type="ARBA" id="ARBA00023002"/>
    </source>
</evidence>
<evidence type="ECO:0000313" key="8">
    <source>
        <dbReference type="Proteomes" id="UP001596122"/>
    </source>
</evidence>
<organism evidence="7 8">
    <name type="scientific">Aquipuribacter nitratireducens</name>
    <dbReference type="NCBI Taxonomy" id="650104"/>
    <lineage>
        <taxon>Bacteria</taxon>
        <taxon>Bacillati</taxon>
        <taxon>Actinomycetota</taxon>
        <taxon>Actinomycetes</taxon>
        <taxon>Micrococcales</taxon>
        <taxon>Intrasporangiaceae</taxon>
        <taxon>Aquipuribacter</taxon>
    </lineage>
</organism>
<keyword evidence="3" id="KW-0560">Oxidoreductase</keyword>
<accession>A0ABW0GTV8</accession>
<feature type="region of interest" description="Disordered" evidence="4">
    <location>
        <begin position="460"/>
        <end position="487"/>
    </location>
</feature>
<dbReference type="Proteomes" id="UP001596122">
    <property type="component" value="Unassembled WGS sequence"/>
</dbReference>
<dbReference type="SUPFAM" id="SSF53720">
    <property type="entry name" value="ALDH-like"/>
    <property type="match status" value="1"/>
</dbReference>
<evidence type="ECO:0000259" key="5">
    <source>
        <dbReference type="Pfam" id="PF00171"/>
    </source>
</evidence>
<dbReference type="InterPro" id="IPR016162">
    <property type="entry name" value="Ald_DH_N"/>
</dbReference>
<dbReference type="InterPro" id="IPR016161">
    <property type="entry name" value="Ald_DH/histidinol_DH"/>
</dbReference>
<dbReference type="SUPFAM" id="SSF54637">
    <property type="entry name" value="Thioesterase/thiol ester dehydrase-isomerase"/>
    <property type="match status" value="1"/>
</dbReference>
<dbReference type="NCBIfam" id="NF008868">
    <property type="entry name" value="PRK11903.1"/>
    <property type="match status" value="1"/>
</dbReference>
<protein>
    <submittedName>
        <fullName evidence="7">Phenylacetic acid degradation bifunctional protein PaaZ</fullName>
    </submittedName>
</protein>
<reference evidence="8" key="1">
    <citation type="journal article" date="2019" name="Int. J. Syst. Evol. Microbiol.">
        <title>The Global Catalogue of Microorganisms (GCM) 10K type strain sequencing project: providing services to taxonomists for standard genome sequencing and annotation.</title>
        <authorList>
            <consortium name="The Broad Institute Genomics Platform"/>
            <consortium name="The Broad Institute Genome Sequencing Center for Infectious Disease"/>
            <person name="Wu L."/>
            <person name="Ma J."/>
        </authorList>
    </citation>
    <scope>NUCLEOTIDE SEQUENCE [LARGE SCALE GENOMIC DNA]</scope>
    <source>
        <strain evidence="8">CCUG 43114</strain>
    </source>
</reference>
<dbReference type="PANTHER" id="PTHR43111">
    <property type="entry name" value="ALDEHYDE DEHYDROGENASE B-RELATED"/>
    <property type="match status" value="1"/>
</dbReference>
<evidence type="ECO:0000256" key="4">
    <source>
        <dbReference type="SAM" id="MobiDB-lite"/>
    </source>
</evidence>
<dbReference type="CDD" id="cd07128">
    <property type="entry name" value="ALDH_MaoC-N"/>
    <property type="match status" value="1"/>
</dbReference>
<dbReference type="Gene3D" id="3.40.309.10">
    <property type="entry name" value="Aldehyde Dehydrogenase, Chain A, domain 2"/>
    <property type="match status" value="1"/>
</dbReference>
<comment type="caution">
    <text evidence="7">The sequence shown here is derived from an EMBL/GenBank/DDBJ whole genome shotgun (WGS) entry which is preliminary data.</text>
</comment>
<comment type="similarity">
    <text evidence="2">Belongs to the aldehyde dehydrogenase family.</text>
</comment>
<comment type="similarity">
    <text evidence="1">Belongs to the enoyl-CoA hydratase/isomerase family.</text>
</comment>
<dbReference type="Pfam" id="PF00171">
    <property type="entry name" value="Aldedh"/>
    <property type="match status" value="1"/>
</dbReference>
<evidence type="ECO:0000259" key="6">
    <source>
        <dbReference type="Pfam" id="PF01575"/>
    </source>
</evidence>
<feature type="domain" description="Aldehyde dehydrogenase" evidence="5">
    <location>
        <begin position="12"/>
        <end position="439"/>
    </location>
</feature>
<evidence type="ECO:0000256" key="1">
    <source>
        <dbReference type="ARBA" id="ARBA00005254"/>
    </source>
</evidence>
<name>A0ABW0GTV8_9MICO</name>
<feature type="domain" description="MaoC-like" evidence="6">
    <location>
        <begin position="544"/>
        <end position="648"/>
    </location>
</feature>
<dbReference type="InterPro" id="IPR015590">
    <property type="entry name" value="Aldehyde_DH_dom"/>
</dbReference>
<evidence type="ECO:0000256" key="2">
    <source>
        <dbReference type="ARBA" id="ARBA00009986"/>
    </source>
</evidence>
<proteinExistence type="inferred from homology"/>
<dbReference type="InterPro" id="IPR016163">
    <property type="entry name" value="Ald_DH_C"/>
</dbReference>
<dbReference type="Pfam" id="PF01575">
    <property type="entry name" value="MaoC_dehydratas"/>
    <property type="match status" value="1"/>
</dbReference>
<keyword evidence="8" id="KW-1185">Reference proteome</keyword>
<dbReference type="EMBL" id="JBHSLD010000028">
    <property type="protein sequence ID" value="MFC5382695.1"/>
    <property type="molecule type" value="Genomic_DNA"/>
</dbReference>
<dbReference type="PANTHER" id="PTHR43111:SF1">
    <property type="entry name" value="ALDEHYDE DEHYDROGENASE B-RELATED"/>
    <property type="match status" value="1"/>
</dbReference>
<dbReference type="RefSeq" id="WP_340270401.1">
    <property type="nucleotide sequence ID" value="NZ_JBBEOG010000006.1"/>
</dbReference>